<dbReference type="Pfam" id="PF01655">
    <property type="entry name" value="Ribosomal_L32e"/>
    <property type="match status" value="1"/>
</dbReference>
<dbReference type="PROSITE" id="PS00580">
    <property type="entry name" value="RIBOSOMAL_L32E"/>
    <property type="match status" value="1"/>
</dbReference>
<evidence type="ECO:0000313" key="7">
    <source>
        <dbReference type="Proteomes" id="UP000008136"/>
    </source>
</evidence>
<comment type="similarity">
    <text evidence="1 5">Belongs to the eukaryotic ribosomal protein eL32 family.</text>
</comment>
<dbReference type="GO" id="GO:0003735">
    <property type="term" value="F:structural constituent of ribosome"/>
    <property type="evidence" value="ECO:0007669"/>
    <property type="project" value="InterPro"/>
</dbReference>
<dbReference type="InterPro" id="IPR001515">
    <property type="entry name" value="Ribosomal_eL32"/>
</dbReference>
<dbReference type="InterPro" id="IPR023654">
    <property type="entry name" value="Ribosomal_eL32_arc"/>
</dbReference>
<protein>
    <recommendedName>
        <fullName evidence="4 5">Large ribosomal subunit protein eL32</fullName>
    </recommendedName>
</protein>
<evidence type="ECO:0000256" key="2">
    <source>
        <dbReference type="ARBA" id="ARBA00022980"/>
    </source>
</evidence>
<dbReference type="GO" id="GO:0022625">
    <property type="term" value="C:cytosolic large ribosomal subunit"/>
    <property type="evidence" value="ECO:0007669"/>
    <property type="project" value="TreeGrafter"/>
</dbReference>
<dbReference type="CDD" id="cd00513">
    <property type="entry name" value="Ribosomal_L32_L32e"/>
    <property type="match status" value="1"/>
</dbReference>
<proteinExistence type="inferred from homology"/>
<dbReference type="PANTHER" id="PTHR23413">
    <property type="entry name" value="60S RIBOSOMAL PROTEIN L32 AND DNA-DIRECTED RNA POLYMERASE II, SUBUNIT N"/>
    <property type="match status" value="1"/>
</dbReference>
<evidence type="ECO:0000256" key="5">
    <source>
        <dbReference type="HAMAP-Rule" id="MF_00810"/>
    </source>
</evidence>
<dbReference type="eggNOG" id="arCOG00781">
    <property type="taxonomic scope" value="Archaea"/>
</dbReference>
<dbReference type="OrthoDB" id="372100at2157"/>
<dbReference type="NCBIfam" id="NF006332">
    <property type="entry name" value="PRK08562.1"/>
    <property type="match status" value="1"/>
</dbReference>
<evidence type="ECO:0000256" key="3">
    <source>
        <dbReference type="ARBA" id="ARBA00023274"/>
    </source>
</evidence>
<evidence type="ECO:0000256" key="4">
    <source>
        <dbReference type="ARBA" id="ARBA00035229"/>
    </source>
</evidence>
<dbReference type="AlphaFoldDB" id="F2KST4"/>
<keyword evidence="2 5" id="KW-0689">Ribosomal protein</keyword>
<gene>
    <name evidence="5" type="primary">rpl32e</name>
    <name evidence="6" type="ordered locus">Arcve_0968</name>
</gene>
<evidence type="ECO:0000256" key="1">
    <source>
        <dbReference type="ARBA" id="ARBA00008431"/>
    </source>
</evidence>
<keyword evidence="7" id="KW-1185">Reference proteome</keyword>
<dbReference type="InterPro" id="IPR018263">
    <property type="entry name" value="Ribosomal_eL32_CS"/>
</dbReference>
<evidence type="ECO:0000313" key="6">
    <source>
        <dbReference type="EMBL" id="AEA46979.1"/>
    </source>
</evidence>
<dbReference type="SMART" id="SM01393">
    <property type="entry name" value="Ribosomal_L32e"/>
    <property type="match status" value="1"/>
</dbReference>
<dbReference type="InterPro" id="IPR036351">
    <property type="entry name" value="Ribosomal_eL32_sf"/>
</dbReference>
<organism evidence="6 7">
    <name type="scientific">Archaeoglobus veneficus (strain DSM 11195 / SNP6)</name>
    <dbReference type="NCBI Taxonomy" id="693661"/>
    <lineage>
        <taxon>Archaea</taxon>
        <taxon>Methanobacteriati</taxon>
        <taxon>Methanobacteriota</taxon>
        <taxon>Archaeoglobi</taxon>
        <taxon>Archaeoglobales</taxon>
        <taxon>Archaeoglobaceae</taxon>
        <taxon>Archaeoglobus</taxon>
    </lineage>
</organism>
<sequence>MDRLLRLRRRLKARKPEFRRYESHKKLRLRDKGWRRPRGRHSKLRQRYGGKWSGRILVNIGFGSPKAVRGLHPSGKEDVLVYNPQQLEGIDPTRQAVRIAASVGMKKRLMIEEKAKEMGIVILNPTQR</sequence>
<dbReference type="SUPFAM" id="SSF52042">
    <property type="entry name" value="Ribosomal protein L32e"/>
    <property type="match status" value="1"/>
</dbReference>
<dbReference type="KEGG" id="ave:Arcve_0968"/>
<dbReference type="Proteomes" id="UP000008136">
    <property type="component" value="Chromosome"/>
</dbReference>
<dbReference type="PANTHER" id="PTHR23413:SF1">
    <property type="entry name" value="RIBOSOMAL PROTEIN L32"/>
    <property type="match status" value="1"/>
</dbReference>
<name>F2KST4_ARCVS</name>
<dbReference type="HOGENOM" id="CLU_071479_3_1_2"/>
<keyword evidence="3 5" id="KW-0687">Ribonucleoprotein</keyword>
<dbReference type="HAMAP" id="MF_00810">
    <property type="entry name" value="Ribosomal_eL32"/>
    <property type="match status" value="1"/>
</dbReference>
<dbReference type="GO" id="GO:0006412">
    <property type="term" value="P:translation"/>
    <property type="evidence" value="ECO:0007669"/>
    <property type="project" value="UniProtKB-UniRule"/>
</dbReference>
<dbReference type="STRING" id="693661.Arcve_0968"/>
<dbReference type="RefSeq" id="WP_013683643.1">
    <property type="nucleotide sequence ID" value="NC_015320.1"/>
</dbReference>
<accession>F2KST4</accession>
<dbReference type="GeneID" id="10394078"/>
<dbReference type="EMBL" id="CP002588">
    <property type="protein sequence ID" value="AEA46979.1"/>
    <property type="molecule type" value="Genomic_DNA"/>
</dbReference>
<reference evidence="6 7" key="1">
    <citation type="submission" date="2011-03" db="EMBL/GenBank/DDBJ databases">
        <title>The complete genome of Archaeoglobus veneficus SNP6.</title>
        <authorList>
            <consortium name="US DOE Joint Genome Institute (JGI-PGF)"/>
            <person name="Lucas S."/>
            <person name="Copeland A."/>
            <person name="Lapidus A."/>
            <person name="Bruce D."/>
            <person name="Goodwin L."/>
            <person name="Pitluck S."/>
            <person name="Kyrpides N."/>
            <person name="Mavromatis K."/>
            <person name="Pagani I."/>
            <person name="Ivanova N."/>
            <person name="Mikhailova N."/>
            <person name="Lu M."/>
            <person name="Detter J.C."/>
            <person name="Tapia R."/>
            <person name="Han C."/>
            <person name="Land M."/>
            <person name="Hauser L."/>
            <person name="Markowitz V."/>
            <person name="Cheng J.-F."/>
            <person name="Hugenholtz P."/>
            <person name="Woyke T."/>
            <person name="Wu D."/>
            <person name="Spring S."/>
            <person name="Brambilla E."/>
            <person name="Klenk H.-P."/>
            <person name="Eisen J.A."/>
        </authorList>
    </citation>
    <scope>NUCLEOTIDE SEQUENCE [LARGE SCALE GENOMIC DNA]</scope>
    <source>
        <strain>SNP6</strain>
    </source>
</reference>